<evidence type="ECO:0000313" key="1">
    <source>
        <dbReference type="EMBL" id="CAH6251412.1"/>
    </source>
</evidence>
<name>A0AAN2K574_ENTAG</name>
<protein>
    <submittedName>
        <fullName evidence="1">Uncharacterized protein</fullName>
    </submittedName>
</protein>
<proteinExistence type="predicted"/>
<accession>A0AAN2K574</accession>
<organism evidence="1 2">
    <name type="scientific">Enterobacter agglomerans</name>
    <name type="common">Erwinia herbicola</name>
    <name type="synonym">Pantoea agglomerans</name>
    <dbReference type="NCBI Taxonomy" id="549"/>
    <lineage>
        <taxon>Bacteria</taxon>
        <taxon>Pseudomonadati</taxon>
        <taxon>Pseudomonadota</taxon>
        <taxon>Gammaproteobacteria</taxon>
        <taxon>Enterobacterales</taxon>
        <taxon>Erwiniaceae</taxon>
        <taxon>Pantoea</taxon>
        <taxon>Pantoea agglomerans group</taxon>
    </lineage>
</organism>
<dbReference type="EMBL" id="OW970315">
    <property type="protein sequence ID" value="CAH6251412.1"/>
    <property type="molecule type" value="Genomic_DNA"/>
</dbReference>
<dbReference type="Proteomes" id="UP001158961">
    <property type="component" value="Chromosome"/>
</dbReference>
<evidence type="ECO:0000313" key="2">
    <source>
        <dbReference type="Proteomes" id="UP001158961"/>
    </source>
</evidence>
<reference evidence="1" key="1">
    <citation type="submission" date="2022-05" db="EMBL/GenBank/DDBJ databases">
        <authorList>
            <person name="Pothier F. J."/>
        </authorList>
    </citation>
    <scope>NUCLEOTIDE SEQUENCE</scope>
    <source>
        <strain evidence="1">DAPP-PG734</strain>
    </source>
</reference>
<sequence>MNIRFCMYITTIYDYIAITHRIYPLKELIQSFPQDLGADWMWYNRGNKSSPIIEVGNELKKFVIIQDEIMDFHTAIASFNRSFLP</sequence>
<gene>
    <name evidence="1" type="ORF">DAPPPG734_07795</name>
</gene>
<dbReference type="AlphaFoldDB" id="A0AAN2K574"/>